<evidence type="ECO:0000313" key="2">
    <source>
        <dbReference type="Proteomes" id="UP000509658"/>
    </source>
</evidence>
<dbReference type="EMBL" id="CP054491">
    <property type="protein sequence ID" value="QKQ27763.1"/>
    <property type="molecule type" value="Genomic_DNA"/>
</dbReference>
<accession>A0A6N0HZG6</accession>
<dbReference type="AlphaFoldDB" id="A0A6N0HZG6"/>
<name>A0A6N0HZG6_9GAMM</name>
<dbReference type="Proteomes" id="UP000509658">
    <property type="component" value="Chromosome"/>
</dbReference>
<evidence type="ECO:0000313" key="1">
    <source>
        <dbReference type="EMBL" id="QKQ27763.1"/>
    </source>
</evidence>
<gene>
    <name evidence="1" type="ORF">HUE57_16835</name>
</gene>
<reference evidence="1 2" key="1">
    <citation type="submission" date="2020-05" db="EMBL/GenBank/DDBJ databases">
        <title>Horizontal transmission and recombination maintain forever young bacterial symbiont genomes.</title>
        <authorList>
            <person name="Russell S.L."/>
            <person name="Pepper-Tunick E."/>
            <person name="Svedberg J."/>
            <person name="Byrne A."/>
            <person name="Ruelas Castillo J."/>
            <person name="Vollmers C."/>
            <person name="Beinart R.A."/>
            <person name="Corbett-Detig R."/>
        </authorList>
    </citation>
    <scope>NUCLEOTIDE SEQUENCE [LARGE SCALE GENOMIC DNA]</scope>
    <source>
        <strain evidence="1">Santa_Monica_outfall</strain>
    </source>
</reference>
<protein>
    <submittedName>
        <fullName evidence="1">Uncharacterized protein</fullName>
    </submittedName>
</protein>
<organism evidence="1 2">
    <name type="scientific">Candidatus Reidiella endopervernicosa</name>
    <dbReference type="NCBI Taxonomy" id="2738883"/>
    <lineage>
        <taxon>Bacteria</taxon>
        <taxon>Pseudomonadati</taxon>
        <taxon>Pseudomonadota</taxon>
        <taxon>Gammaproteobacteria</taxon>
        <taxon>Candidatus Reidiella</taxon>
    </lineage>
</organism>
<proteinExistence type="predicted"/>
<dbReference type="KEGG" id="rev:HUE57_16835"/>
<dbReference type="RefSeq" id="WP_174673565.1">
    <property type="nucleotide sequence ID" value="NZ_CP054491.1"/>
</dbReference>
<sequence>MAKALKGELTVKEALDSAARKWEVITDELGRDKQLAIYRSSMGLSAEITEPKPPWREVIKH</sequence>
<keyword evidence="2" id="KW-1185">Reference proteome</keyword>